<gene>
    <name evidence="1" type="ORF">F511_40760</name>
</gene>
<accession>A0A2Z7CYK6</accession>
<sequence>MATSKKRPAVAIEEQVVKKKRTLKGKAAPSKAKLKLVPVALDVEPLQTVDPTSADDVDNIIEQVIAESAQLDTDVGSSVAPKADEMEQWLNLSFEEFIASDANRRVNTASDTDGEPETVVEK</sequence>
<evidence type="ECO:0000313" key="1">
    <source>
        <dbReference type="EMBL" id="KZV52272.1"/>
    </source>
</evidence>
<keyword evidence="2" id="KW-1185">Reference proteome</keyword>
<dbReference type="Proteomes" id="UP000250235">
    <property type="component" value="Unassembled WGS sequence"/>
</dbReference>
<evidence type="ECO:0000313" key="2">
    <source>
        <dbReference type="Proteomes" id="UP000250235"/>
    </source>
</evidence>
<proteinExistence type="predicted"/>
<dbReference type="EMBL" id="KQ991135">
    <property type="protein sequence ID" value="KZV52272.1"/>
    <property type="molecule type" value="Genomic_DNA"/>
</dbReference>
<name>A0A2Z7CYK6_9LAMI</name>
<dbReference type="AlphaFoldDB" id="A0A2Z7CYK6"/>
<reference evidence="1 2" key="1">
    <citation type="journal article" date="2015" name="Proc. Natl. Acad. Sci. U.S.A.">
        <title>The resurrection genome of Boea hygrometrica: A blueprint for survival of dehydration.</title>
        <authorList>
            <person name="Xiao L."/>
            <person name="Yang G."/>
            <person name="Zhang L."/>
            <person name="Yang X."/>
            <person name="Zhao S."/>
            <person name="Ji Z."/>
            <person name="Zhou Q."/>
            <person name="Hu M."/>
            <person name="Wang Y."/>
            <person name="Chen M."/>
            <person name="Xu Y."/>
            <person name="Jin H."/>
            <person name="Xiao X."/>
            <person name="Hu G."/>
            <person name="Bao F."/>
            <person name="Hu Y."/>
            <person name="Wan P."/>
            <person name="Li L."/>
            <person name="Deng X."/>
            <person name="Kuang T."/>
            <person name="Xiang C."/>
            <person name="Zhu J.K."/>
            <person name="Oliver M.J."/>
            <person name="He Y."/>
        </authorList>
    </citation>
    <scope>NUCLEOTIDE SEQUENCE [LARGE SCALE GENOMIC DNA]</scope>
    <source>
        <strain evidence="2">cv. XS01</strain>
    </source>
</reference>
<protein>
    <submittedName>
        <fullName evidence="1">Uncharacterized protein</fullName>
    </submittedName>
</protein>
<organism evidence="1 2">
    <name type="scientific">Dorcoceras hygrometricum</name>
    <dbReference type="NCBI Taxonomy" id="472368"/>
    <lineage>
        <taxon>Eukaryota</taxon>
        <taxon>Viridiplantae</taxon>
        <taxon>Streptophyta</taxon>
        <taxon>Embryophyta</taxon>
        <taxon>Tracheophyta</taxon>
        <taxon>Spermatophyta</taxon>
        <taxon>Magnoliopsida</taxon>
        <taxon>eudicotyledons</taxon>
        <taxon>Gunneridae</taxon>
        <taxon>Pentapetalae</taxon>
        <taxon>asterids</taxon>
        <taxon>lamiids</taxon>
        <taxon>Lamiales</taxon>
        <taxon>Gesneriaceae</taxon>
        <taxon>Didymocarpoideae</taxon>
        <taxon>Trichosporeae</taxon>
        <taxon>Loxocarpinae</taxon>
        <taxon>Dorcoceras</taxon>
    </lineage>
</organism>